<reference evidence="2" key="1">
    <citation type="submission" date="2019-12" db="EMBL/GenBank/DDBJ databases">
        <title>Genome sequencing and annotation of Brassica cretica.</title>
        <authorList>
            <person name="Studholme D.J."/>
            <person name="Sarris P.F."/>
        </authorList>
    </citation>
    <scope>NUCLEOTIDE SEQUENCE</scope>
    <source>
        <strain evidence="2">PFS-001/15</strain>
        <tissue evidence="2">Leaf</tissue>
    </source>
</reference>
<sequence length="124" mass="13709">MSADNLDNQQTRDGDAVDDNVRSTPAANVTAVNLNTAAFEEVHAQQYKKQQGNSTAILARSCKLGAFNPKRSAFLIDRQQHLFVAQFPSTTVDPGTSLVDRHSFTTVNRRHSHSVPRYLPSNID</sequence>
<evidence type="ECO:0000313" key="2">
    <source>
        <dbReference type="EMBL" id="KAF2553532.1"/>
    </source>
</evidence>
<evidence type="ECO:0000313" key="3">
    <source>
        <dbReference type="Proteomes" id="UP000712281"/>
    </source>
</evidence>
<dbReference type="Proteomes" id="UP000712281">
    <property type="component" value="Unassembled WGS sequence"/>
</dbReference>
<protein>
    <submittedName>
        <fullName evidence="2">Uncharacterized protein</fullName>
    </submittedName>
</protein>
<name>A0A8S9HBE5_BRACR</name>
<gene>
    <name evidence="2" type="ORF">F2Q68_00033946</name>
</gene>
<dbReference type="EMBL" id="QGKW02001988">
    <property type="protein sequence ID" value="KAF2553532.1"/>
    <property type="molecule type" value="Genomic_DNA"/>
</dbReference>
<organism evidence="2 3">
    <name type="scientific">Brassica cretica</name>
    <name type="common">Mustard</name>
    <dbReference type="NCBI Taxonomy" id="69181"/>
    <lineage>
        <taxon>Eukaryota</taxon>
        <taxon>Viridiplantae</taxon>
        <taxon>Streptophyta</taxon>
        <taxon>Embryophyta</taxon>
        <taxon>Tracheophyta</taxon>
        <taxon>Spermatophyta</taxon>
        <taxon>Magnoliopsida</taxon>
        <taxon>eudicotyledons</taxon>
        <taxon>Gunneridae</taxon>
        <taxon>Pentapetalae</taxon>
        <taxon>rosids</taxon>
        <taxon>malvids</taxon>
        <taxon>Brassicales</taxon>
        <taxon>Brassicaceae</taxon>
        <taxon>Brassiceae</taxon>
        <taxon>Brassica</taxon>
    </lineage>
</organism>
<comment type="caution">
    <text evidence="2">The sequence shown here is derived from an EMBL/GenBank/DDBJ whole genome shotgun (WGS) entry which is preliminary data.</text>
</comment>
<evidence type="ECO:0000256" key="1">
    <source>
        <dbReference type="SAM" id="MobiDB-lite"/>
    </source>
</evidence>
<dbReference type="AlphaFoldDB" id="A0A8S9HBE5"/>
<feature type="compositionally biased region" description="Basic and acidic residues" evidence="1">
    <location>
        <begin position="10"/>
        <end position="21"/>
    </location>
</feature>
<feature type="region of interest" description="Disordered" evidence="1">
    <location>
        <begin position="1"/>
        <end position="24"/>
    </location>
</feature>
<proteinExistence type="predicted"/>
<accession>A0A8S9HBE5</accession>